<gene>
    <name evidence="2" type="ORF">OCTVUL_1B028635</name>
</gene>
<protein>
    <submittedName>
        <fullName evidence="2">Uncharacterized protein</fullName>
    </submittedName>
</protein>
<accession>A0AA36FLP6</accession>
<organism evidence="2 3">
    <name type="scientific">Octopus vulgaris</name>
    <name type="common">Common octopus</name>
    <dbReference type="NCBI Taxonomy" id="6645"/>
    <lineage>
        <taxon>Eukaryota</taxon>
        <taxon>Metazoa</taxon>
        <taxon>Spiralia</taxon>
        <taxon>Lophotrochozoa</taxon>
        <taxon>Mollusca</taxon>
        <taxon>Cephalopoda</taxon>
        <taxon>Coleoidea</taxon>
        <taxon>Octopodiformes</taxon>
        <taxon>Octopoda</taxon>
        <taxon>Incirrata</taxon>
        <taxon>Octopodidae</taxon>
        <taxon>Octopus</taxon>
    </lineage>
</organism>
<sequence>MEVTLLTLTTILAVTSGLGIKEANYKRLRPGYSYDYIETPPTQPQFPTARSRLECNGIALNSQSEFFTYNKVSRVCKNYTPKDIMTVVSTNDNNEISFYRYRQWIKTYALTMRAGSKIYNSFLNIGSPSTWKVDKCNGTFCPNFFRHPILDFWKHLPIDKVKVVIYKNEIASVTMIFDGRNTTLKTWFSQKNLKSSPWGDLASATNLYFSMTNNRLFHISKKINRCFKMTGWLVTDDNPPACSFGYTRRSPSIRYSHKNKKILWDNGETGALRKPNRCGNYDI</sequence>
<keyword evidence="3" id="KW-1185">Reference proteome</keyword>
<dbReference type="EMBL" id="OX597841">
    <property type="protein sequence ID" value="CAI9742327.1"/>
    <property type="molecule type" value="Genomic_DNA"/>
</dbReference>
<dbReference type="AlphaFoldDB" id="A0AA36FLP6"/>
<feature type="chain" id="PRO_5041210089" evidence="1">
    <location>
        <begin position="18"/>
        <end position="283"/>
    </location>
</feature>
<dbReference type="Proteomes" id="UP001162480">
    <property type="component" value="Chromosome 28"/>
</dbReference>
<feature type="signal peptide" evidence="1">
    <location>
        <begin position="1"/>
        <end position="17"/>
    </location>
</feature>
<reference evidence="2" key="1">
    <citation type="submission" date="2023-08" db="EMBL/GenBank/DDBJ databases">
        <authorList>
            <person name="Alioto T."/>
            <person name="Alioto T."/>
            <person name="Gomez Garrido J."/>
        </authorList>
    </citation>
    <scope>NUCLEOTIDE SEQUENCE</scope>
</reference>
<evidence type="ECO:0000256" key="1">
    <source>
        <dbReference type="SAM" id="SignalP"/>
    </source>
</evidence>
<name>A0AA36FLP6_OCTVU</name>
<evidence type="ECO:0000313" key="2">
    <source>
        <dbReference type="EMBL" id="CAI9742327.1"/>
    </source>
</evidence>
<keyword evidence="1" id="KW-0732">Signal</keyword>
<evidence type="ECO:0000313" key="3">
    <source>
        <dbReference type="Proteomes" id="UP001162480"/>
    </source>
</evidence>
<proteinExistence type="predicted"/>